<feature type="compositionally biased region" description="Acidic residues" evidence="3">
    <location>
        <begin position="9"/>
        <end position="29"/>
    </location>
</feature>
<dbReference type="Pfam" id="PF14520">
    <property type="entry name" value="HHH_5"/>
    <property type="match status" value="1"/>
</dbReference>
<dbReference type="Pfam" id="PF08423">
    <property type="entry name" value="Rad51"/>
    <property type="match status" value="2"/>
</dbReference>
<dbReference type="EMBL" id="GL871058">
    <property type="protein sequence ID" value="EGC35484.1"/>
    <property type="molecule type" value="Genomic_DNA"/>
</dbReference>
<keyword evidence="2" id="KW-0067">ATP-binding</keyword>
<dbReference type="InterPro" id="IPR020587">
    <property type="entry name" value="RecA_monomer-monomer_interface"/>
</dbReference>
<dbReference type="VEuPathDB" id="AmoebaDB:DICPUDRAFT_78805"/>
<dbReference type="RefSeq" id="XP_003287963.1">
    <property type="nucleotide sequence ID" value="XM_003287915.1"/>
</dbReference>
<reference evidence="6" key="1">
    <citation type="journal article" date="2011" name="Genome Biol.">
        <title>Comparative genomics of the social amoebae Dictyostelium discoideum and Dictyostelium purpureum.</title>
        <authorList>
            <consortium name="US DOE Joint Genome Institute (JGI-PGF)"/>
            <person name="Sucgang R."/>
            <person name="Kuo A."/>
            <person name="Tian X."/>
            <person name="Salerno W."/>
            <person name="Parikh A."/>
            <person name="Feasley C.L."/>
            <person name="Dalin E."/>
            <person name="Tu H."/>
            <person name="Huang E."/>
            <person name="Barry K."/>
            <person name="Lindquist E."/>
            <person name="Shapiro H."/>
            <person name="Bruce D."/>
            <person name="Schmutz J."/>
            <person name="Salamov A."/>
            <person name="Fey P."/>
            <person name="Gaudet P."/>
            <person name="Anjard C."/>
            <person name="Babu M.M."/>
            <person name="Basu S."/>
            <person name="Bushmanova Y."/>
            <person name="van der Wel H."/>
            <person name="Katoh-Kurasawa M."/>
            <person name="Dinh C."/>
            <person name="Coutinho P.M."/>
            <person name="Saito T."/>
            <person name="Elias M."/>
            <person name="Schaap P."/>
            <person name="Kay R.R."/>
            <person name="Henrissat B."/>
            <person name="Eichinger L."/>
            <person name="Rivero F."/>
            <person name="Putnam N.H."/>
            <person name="West C.M."/>
            <person name="Loomis W.F."/>
            <person name="Chisholm R.L."/>
            <person name="Shaulsky G."/>
            <person name="Strassmann J.E."/>
            <person name="Queller D.C."/>
            <person name="Kuspa A."/>
            <person name="Grigoriev I.V."/>
        </authorList>
    </citation>
    <scope>NUCLEOTIDE SEQUENCE [LARGE SCALE GENOMIC DNA]</scope>
    <source>
        <strain evidence="6">QSDP1</strain>
    </source>
</reference>
<dbReference type="OrthoDB" id="10251254at2759"/>
<feature type="domain" description="RecA family profile 2" evidence="4">
    <location>
        <begin position="138"/>
        <end position="191"/>
    </location>
</feature>
<evidence type="ECO:0000313" key="6">
    <source>
        <dbReference type="Proteomes" id="UP000001064"/>
    </source>
</evidence>
<dbReference type="OMA" id="CLAESEC"/>
<dbReference type="Proteomes" id="UP000001064">
    <property type="component" value="Unassembled WGS sequence"/>
</dbReference>
<dbReference type="GO" id="GO:0008094">
    <property type="term" value="F:ATP-dependent activity, acting on DNA"/>
    <property type="evidence" value="ECO:0007669"/>
    <property type="project" value="InterPro"/>
</dbReference>
<feature type="region of interest" description="Disordered" evidence="3">
    <location>
        <begin position="1"/>
        <end position="35"/>
    </location>
</feature>
<organism evidence="5 6">
    <name type="scientific">Dictyostelium purpureum</name>
    <name type="common">Slime mold</name>
    <dbReference type="NCBI Taxonomy" id="5786"/>
    <lineage>
        <taxon>Eukaryota</taxon>
        <taxon>Amoebozoa</taxon>
        <taxon>Evosea</taxon>
        <taxon>Eumycetozoa</taxon>
        <taxon>Dictyostelia</taxon>
        <taxon>Dictyosteliales</taxon>
        <taxon>Dictyosteliaceae</taxon>
        <taxon>Dictyostelium</taxon>
    </lineage>
</organism>
<dbReference type="PANTHER" id="PTHR22942">
    <property type="entry name" value="RECA/RAD51/RADA DNA STRAND-PAIRING FAMILY MEMBER"/>
    <property type="match status" value="1"/>
</dbReference>
<dbReference type="PANTHER" id="PTHR22942:SF39">
    <property type="entry name" value="DNA REPAIR PROTEIN RAD51 HOMOLOG 1"/>
    <property type="match status" value="1"/>
</dbReference>
<dbReference type="AlphaFoldDB" id="F0ZKL9"/>
<sequence length="192" mass="21182">MASRQQNREEEEEVDVENQQEEEEEEEDTYLPLSKLEGQSGIQAADIKKLQEQGLNTVQAVAFSTKKTLCSIKGISEQKAEKLLAEAKKLVPMGFTTAADFNKQRSEIIQITTGSKEFDKLLDGGIETGSITEIFGEPIGGHIMAHASTTRLSLRKGKGEMRIAKVYDSPCLAESECPFGIYGDGISDYKEQ</sequence>
<evidence type="ECO:0000256" key="1">
    <source>
        <dbReference type="ARBA" id="ARBA00022741"/>
    </source>
</evidence>
<dbReference type="GO" id="GO:0005524">
    <property type="term" value="F:ATP binding"/>
    <property type="evidence" value="ECO:0007669"/>
    <property type="project" value="UniProtKB-KW"/>
</dbReference>
<name>F0ZKL9_DICPU</name>
<dbReference type="KEGG" id="dpp:DICPUDRAFT_78805"/>
<dbReference type="SUPFAM" id="SSF47794">
    <property type="entry name" value="Rad51 N-terminal domain-like"/>
    <property type="match status" value="1"/>
</dbReference>
<keyword evidence="1" id="KW-0547">Nucleotide-binding</keyword>
<evidence type="ECO:0000256" key="2">
    <source>
        <dbReference type="ARBA" id="ARBA00022840"/>
    </source>
</evidence>
<evidence type="ECO:0000313" key="5">
    <source>
        <dbReference type="EMBL" id="EGC35484.1"/>
    </source>
</evidence>
<dbReference type="eggNOG" id="KOG1433">
    <property type="taxonomic scope" value="Eukaryota"/>
</dbReference>
<dbReference type="InParanoid" id="F0ZKL9"/>
<dbReference type="FunFam" id="1.10.150.20:FF:000126">
    <property type="entry name" value="DNA repair protein RAD51 homolog"/>
    <property type="match status" value="1"/>
</dbReference>
<dbReference type="Gene3D" id="3.40.50.300">
    <property type="entry name" value="P-loop containing nucleotide triphosphate hydrolases"/>
    <property type="match status" value="2"/>
</dbReference>
<protein>
    <recommendedName>
        <fullName evidence="4">RecA family profile 2 domain-containing protein</fullName>
    </recommendedName>
</protein>
<dbReference type="InterPro" id="IPR010995">
    <property type="entry name" value="DNA_repair_Rad51/TF_NusA_a-hlx"/>
</dbReference>
<dbReference type="FunCoup" id="F0ZKL9">
    <property type="interactions" value="502"/>
</dbReference>
<gene>
    <name evidence="5" type="ORF">DICPUDRAFT_78805</name>
</gene>
<evidence type="ECO:0000256" key="3">
    <source>
        <dbReference type="SAM" id="MobiDB-lite"/>
    </source>
</evidence>
<dbReference type="InterPro" id="IPR013632">
    <property type="entry name" value="Rad51_C"/>
</dbReference>
<dbReference type="Gene3D" id="1.10.150.20">
    <property type="entry name" value="5' to 3' exonuclease, C-terminal subdomain"/>
    <property type="match status" value="1"/>
</dbReference>
<dbReference type="GO" id="GO:0003677">
    <property type="term" value="F:DNA binding"/>
    <property type="evidence" value="ECO:0007669"/>
    <property type="project" value="InterPro"/>
</dbReference>
<keyword evidence="6" id="KW-1185">Reference proteome</keyword>
<dbReference type="STRING" id="5786.F0ZKL9"/>
<dbReference type="PROSITE" id="PS50163">
    <property type="entry name" value="RECA_3"/>
    <property type="match status" value="1"/>
</dbReference>
<proteinExistence type="predicted"/>
<evidence type="ECO:0000259" key="4">
    <source>
        <dbReference type="PROSITE" id="PS50163"/>
    </source>
</evidence>
<dbReference type="GeneID" id="10501304"/>
<accession>F0ZKL9</accession>
<dbReference type="InterPro" id="IPR027417">
    <property type="entry name" value="P-loop_NTPase"/>
</dbReference>
<dbReference type="GO" id="GO:0006259">
    <property type="term" value="P:DNA metabolic process"/>
    <property type="evidence" value="ECO:0007669"/>
    <property type="project" value="InterPro"/>
</dbReference>
<dbReference type="SUPFAM" id="SSF52540">
    <property type="entry name" value="P-loop containing nucleoside triphosphate hydrolases"/>
    <property type="match status" value="2"/>
</dbReference>